<dbReference type="STRING" id="34002.SAMN04489859_106815"/>
<gene>
    <name evidence="1" type="ORF">SAMN04489859_106815</name>
</gene>
<proteinExistence type="predicted"/>
<dbReference type="Proteomes" id="UP000199054">
    <property type="component" value="Unassembled WGS sequence"/>
</dbReference>
<name>A0A1H8NRJ8_9RHOB</name>
<keyword evidence="2" id="KW-1185">Reference proteome</keyword>
<evidence type="ECO:0000313" key="2">
    <source>
        <dbReference type="Proteomes" id="UP000199054"/>
    </source>
</evidence>
<reference evidence="1 2" key="1">
    <citation type="submission" date="2016-10" db="EMBL/GenBank/DDBJ databases">
        <authorList>
            <person name="de Groot N.N."/>
        </authorList>
    </citation>
    <scope>NUCLEOTIDE SEQUENCE [LARGE SCALE GENOMIC DNA]</scope>
    <source>
        <strain evidence="1 2">DSM 8512</strain>
    </source>
</reference>
<protein>
    <recommendedName>
        <fullName evidence="3">Anti-sigma factor NepR domain-containing protein</fullName>
    </recommendedName>
</protein>
<organism evidence="1 2">
    <name type="scientific">Paracoccus alcaliphilus</name>
    <dbReference type="NCBI Taxonomy" id="34002"/>
    <lineage>
        <taxon>Bacteria</taxon>
        <taxon>Pseudomonadati</taxon>
        <taxon>Pseudomonadota</taxon>
        <taxon>Alphaproteobacteria</taxon>
        <taxon>Rhodobacterales</taxon>
        <taxon>Paracoccaceae</taxon>
        <taxon>Paracoccus</taxon>
    </lineage>
</organism>
<dbReference type="AlphaFoldDB" id="A0A1H8NRJ8"/>
<sequence length="55" mass="6174">MTRETNDDPEADSRLDAALSELLAQVDAEPISPRPRELAQRLEAALRQSRKSRAQ</sequence>
<evidence type="ECO:0000313" key="1">
    <source>
        <dbReference type="EMBL" id="SEO32240.1"/>
    </source>
</evidence>
<dbReference type="EMBL" id="FODE01000068">
    <property type="protein sequence ID" value="SEO32240.1"/>
    <property type="molecule type" value="Genomic_DNA"/>
</dbReference>
<accession>A0A1H8NRJ8</accession>
<dbReference type="RefSeq" id="WP_170851980.1">
    <property type="nucleotide sequence ID" value="NZ_CP067124.1"/>
</dbReference>
<evidence type="ECO:0008006" key="3">
    <source>
        <dbReference type="Google" id="ProtNLM"/>
    </source>
</evidence>